<feature type="domain" description="Strictosidine synthase conserved region" evidence="6">
    <location>
        <begin position="158"/>
        <end position="244"/>
    </location>
</feature>
<keyword evidence="3" id="KW-0926">Vacuole</keyword>
<evidence type="ECO:0000256" key="3">
    <source>
        <dbReference type="ARBA" id="ARBA00022554"/>
    </source>
</evidence>
<dbReference type="Pfam" id="PF03088">
    <property type="entry name" value="Str_synth"/>
    <property type="match status" value="1"/>
</dbReference>
<comment type="subcellular location">
    <subcellularLocation>
        <location evidence="1">Vacuole</location>
    </subcellularLocation>
</comment>
<evidence type="ECO:0000256" key="1">
    <source>
        <dbReference type="ARBA" id="ARBA00004116"/>
    </source>
</evidence>
<dbReference type="GO" id="GO:0016787">
    <property type="term" value="F:hydrolase activity"/>
    <property type="evidence" value="ECO:0007669"/>
    <property type="project" value="TreeGrafter"/>
</dbReference>
<keyword evidence="8" id="KW-1185">Reference proteome</keyword>
<comment type="similarity">
    <text evidence="2">Belongs to the strictosidine synthase family.</text>
</comment>
<dbReference type="Proteomes" id="UP000797356">
    <property type="component" value="Chromosome 4"/>
</dbReference>
<dbReference type="Pfam" id="PF20067">
    <property type="entry name" value="SSL_N"/>
    <property type="match status" value="1"/>
</dbReference>
<name>A0A8K0N0A2_COCNU</name>
<reference evidence="7" key="2">
    <citation type="submission" date="2019-07" db="EMBL/GenBank/DDBJ databases">
        <authorList>
            <person name="Yang Y."/>
            <person name="Bocs S."/>
            <person name="Baudouin L."/>
        </authorList>
    </citation>
    <scope>NUCLEOTIDE SEQUENCE</scope>
    <source>
        <tissue evidence="7">Spear leaf of Hainan Tall coconut</tissue>
    </source>
</reference>
<dbReference type="InterPro" id="IPR018119">
    <property type="entry name" value="Strictosidine_synth_cons-reg"/>
</dbReference>
<accession>A0A8K0N0A2</accession>
<keyword evidence="5" id="KW-0325">Glycoprotein</keyword>
<evidence type="ECO:0000313" key="7">
    <source>
        <dbReference type="EMBL" id="KAG1338406.1"/>
    </source>
</evidence>
<dbReference type="InterPro" id="IPR011042">
    <property type="entry name" value="6-blade_b-propeller_TolB-like"/>
</dbReference>
<dbReference type="Gene3D" id="2.120.10.30">
    <property type="entry name" value="TolB, C-terminal domain"/>
    <property type="match status" value="1"/>
</dbReference>
<dbReference type="PANTHER" id="PTHR10426:SF79">
    <property type="entry name" value="PROTEIN STRICTOSIDINE SYNTHASE-LIKE 2"/>
    <property type="match status" value="1"/>
</dbReference>
<evidence type="ECO:0000313" key="8">
    <source>
        <dbReference type="Proteomes" id="UP000797356"/>
    </source>
</evidence>
<dbReference type="EMBL" id="CM017875">
    <property type="protein sequence ID" value="KAG1338406.1"/>
    <property type="molecule type" value="Genomic_DNA"/>
</dbReference>
<dbReference type="FunFam" id="2.120.10.30:FF:000032">
    <property type="entry name" value="Protein STRICTOSIDINE SYNTHASE-LIKE 13"/>
    <property type="match status" value="1"/>
</dbReference>
<dbReference type="GO" id="GO:0005773">
    <property type="term" value="C:vacuole"/>
    <property type="evidence" value="ECO:0007669"/>
    <property type="project" value="UniProtKB-SubCell"/>
</dbReference>
<evidence type="ECO:0000256" key="5">
    <source>
        <dbReference type="ARBA" id="ARBA00023180"/>
    </source>
</evidence>
<gene>
    <name evidence="7" type="ORF">COCNU_04G007120</name>
</gene>
<evidence type="ECO:0000256" key="2">
    <source>
        <dbReference type="ARBA" id="ARBA00009191"/>
    </source>
</evidence>
<dbReference type="AlphaFoldDB" id="A0A8K0N0A2"/>
<protein>
    <submittedName>
        <fullName evidence="7">Protein STRICTOSIDINE SYNTHASE-LIKE 10</fullName>
    </submittedName>
</protein>
<organism evidence="7 8">
    <name type="scientific">Cocos nucifera</name>
    <name type="common">Coconut palm</name>
    <dbReference type="NCBI Taxonomy" id="13894"/>
    <lineage>
        <taxon>Eukaryota</taxon>
        <taxon>Viridiplantae</taxon>
        <taxon>Streptophyta</taxon>
        <taxon>Embryophyta</taxon>
        <taxon>Tracheophyta</taxon>
        <taxon>Spermatophyta</taxon>
        <taxon>Magnoliopsida</taxon>
        <taxon>Liliopsida</taxon>
        <taxon>Arecaceae</taxon>
        <taxon>Arecoideae</taxon>
        <taxon>Cocoseae</taxon>
        <taxon>Attaleinae</taxon>
        <taxon>Cocos</taxon>
    </lineage>
</organism>
<comment type="caution">
    <text evidence="7">The sequence shown here is derived from an EMBL/GenBank/DDBJ whole genome shotgun (WGS) entry which is preliminary data.</text>
</comment>
<reference evidence="7" key="1">
    <citation type="journal article" date="2017" name="Gigascience">
        <title>The genome draft of coconut (Cocos nucifera).</title>
        <authorList>
            <person name="Xiao Y."/>
            <person name="Xu P."/>
            <person name="Fan H."/>
            <person name="Baudouin L."/>
            <person name="Xia W."/>
            <person name="Bocs S."/>
            <person name="Xu J."/>
            <person name="Li Q."/>
            <person name="Guo A."/>
            <person name="Zhou L."/>
            <person name="Li J."/>
            <person name="Wu Y."/>
            <person name="Ma Z."/>
            <person name="Armero A."/>
            <person name="Issali A.E."/>
            <person name="Liu N."/>
            <person name="Peng M."/>
            <person name="Yang Y."/>
        </authorList>
    </citation>
    <scope>NUCLEOTIDE SEQUENCE</scope>
    <source>
        <tissue evidence="7">Spear leaf of Hainan Tall coconut</tissue>
    </source>
</reference>
<dbReference type="OrthoDB" id="5307922at2759"/>
<sequence>MSSSCWMNTKLTVISTILAGLWVFLSLDSVFHDSKNPEIEMLPLDAATGPESIAFDAKGEGPYTGISDGRILKWLGKEHGWLEYAAVHAPHLLSKCRGSQDPNLEHVCGRPLGLRFSDKTGELFVADAYLGLLVVGPDDKFATPIAKQAQGVEFHVTNGLDIDPDSGAVYFTDSSMRFRRRQYISAVIAGDRTGRLMKYDPQSKEVQVLLDSLSFPNGVALSQDGSHLLIVETITCRILRYWLRTPKAKTVEVIAQLPGFPDNIKRSPRGGFWVALHSKRTKLVERILSHPWLCDVLLNSSIDLQRVSSFVNRRSGKASALRLSEAGQVLEVLEGFGGGIMRAISEVEERYGRLWIGSIAMPFVGIYNVTGPA</sequence>
<proteinExistence type="inferred from homology"/>
<dbReference type="GO" id="GO:0012505">
    <property type="term" value="C:endomembrane system"/>
    <property type="evidence" value="ECO:0007669"/>
    <property type="project" value="TreeGrafter"/>
</dbReference>
<evidence type="ECO:0000259" key="6">
    <source>
        <dbReference type="Pfam" id="PF03088"/>
    </source>
</evidence>
<evidence type="ECO:0000256" key="4">
    <source>
        <dbReference type="ARBA" id="ARBA00022729"/>
    </source>
</evidence>
<dbReference type="SUPFAM" id="SSF63829">
    <property type="entry name" value="Calcium-dependent phosphotriesterase"/>
    <property type="match status" value="1"/>
</dbReference>
<keyword evidence="4" id="KW-0732">Signal</keyword>
<dbReference type="PANTHER" id="PTHR10426">
    <property type="entry name" value="STRICTOSIDINE SYNTHASE-RELATED"/>
    <property type="match status" value="1"/>
</dbReference>